<keyword evidence="2" id="KW-0378">Hydrolase</keyword>
<dbReference type="STRING" id="88036.D8T2Q2"/>
<dbReference type="OMA" id="YQVGNYR"/>
<keyword evidence="1" id="KW-0547">Nucleotide-binding</keyword>
<accession>D8T2Q2</accession>
<dbReference type="Gramene" id="EFJ09090">
    <property type="protein sequence ID" value="EFJ09090"/>
    <property type="gene ID" value="SELMODRAFT_48869"/>
</dbReference>
<dbReference type="PANTHER" id="PTHR43146:SF1">
    <property type="entry name" value="CANCER-RELATED NUCLEOSIDE-TRIPHOSPHATASE"/>
    <property type="match status" value="1"/>
</dbReference>
<dbReference type="Gramene" id="EFJ06968">
    <property type="protein sequence ID" value="EFJ06968"/>
    <property type="gene ID" value="SELMODRAFT_49183"/>
</dbReference>
<evidence type="ECO:0000313" key="5">
    <source>
        <dbReference type="EMBL" id="EFJ09090.1"/>
    </source>
</evidence>
<dbReference type="AlphaFoldDB" id="D8T2Q2"/>
<feature type="non-terminal residue" evidence="5">
    <location>
        <position position="1"/>
    </location>
</feature>
<proteinExistence type="predicted"/>
<keyword evidence="3" id="KW-0067">ATP-binding</keyword>
<keyword evidence="6" id="KW-1185">Reference proteome</keyword>
<dbReference type="KEGG" id="smo:SELMODRAFT_48869"/>
<dbReference type="Pfam" id="PF03266">
    <property type="entry name" value="NTPase_1"/>
    <property type="match status" value="1"/>
</dbReference>
<evidence type="ECO:0000313" key="4">
    <source>
        <dbReference type="EMBL" id="EFJ06968.1"/>
    </source>
</evidence>
<evidence type="ECO:0000313" key="6">
    <source>
        <dbReference type="Proteomes" id="UP000001514"/>
    </source>
</evidence>
<dbReference type="eggNOG" id="ENOG502QVJ8">
    <property type="taxonomic scope" value="Eukaryota"/>
</dbReference>
<dbReference type="EMBL" id="GL377666">
    <property type="protein sequence ID" value="EFJ09090.1"/>
    <property type="molecule type" value="Genomic_DNA"/>
</dbReference>
<dbReference type="InterPro" id="IPR027417">
    <property type="entry name" value="P-loop_NTPase"/>
</dbReference>
<evidence type="ECO:0000256" key="3">
    <source>
        <dbReference type="ARBA" id="ARBA00022840"/>
    </source>
</evidence>
<dbReference type="KEGG" id="smo:SELMODRAFT_49183"/>
<evidence type="ECO:0000256" key="1">
    <source>
        <dbReference type="ARBA" id="ARBA00022741"/>
    </source>
</evidence>
<name>D8T2Q2_SELML</name>
<gene>
    <name evidence="5" type="ORF">SELMODRAFT_48869</name>
    <name evidence="4" type="ORF">SELMODRAFT_49183</name>
</gene>
<evidence type="ECO:0008006" key="7">
    <source>
        <dbReference type="Google" id="ProtNLM"/>
    </source>
</evidence>
<dbReference type="InterPro" id="IPR004948">
    <property type="entry name" value="Nuc-triphosphatase_THEP1"/>
</dbReference>
<sequence>GIGKTTLIVKVVEKLRATHPNLKVQGFYTKEVRKEGERVGFEVIAFNGGRKEMLASINSPGYLENFRLPMVGRYKVNVPGFEALALPELEPLEDTQLFVIDEVGKMELFSPKFFPAVEALLQRRNAVILGSVP</sequence>
<evidence type="ECO:0000256" key="2">
    <source>
        <dbReference type="ARBA" id="ARBA00022801"/>
    </source>
</evidence>
<dbReference type="EMBL" id="GL377691">
    <property type="protein sequence ID" value="EFJ06968.1"/>
    <property type="molecule type" value="Genomic_DNA"/>
</dbReference>
<dbReference type="SUPFAM" id="SSF52540">
    <property type="entry name" value="P-loop containing nucleoside triphosphate hydrolases"/>
    <property type="match status" value="1"/>
</dbReference>
<dbReference type="Proteomes" id="UP000001514">
    <property type="component" value="Unassembled WGS sequence"/>
</dbReference>
<dbReference type="GO" id="GO:0005524">
    <property type="term" value="F:ATP binding"/>
    <property type="evidence" value="ECO:0007669"/>
    <property type="project" value="UniProtKB-KW"/>
</dbReference>
<organism evidence="6">
    <name type="scientific">Selaginella moellendorffii</name>
    <name type="common">Spikemoss</name>
    <dbReference type="NCBI Taxonomy" id="88036"/>
    <lineage>
        <taxon>Eukaryota</taxon>
        <taxon>Viridiplantae</taxon>
        <taxon>Streptophyta</taxon>
        <taxon>Embryophyta</taxon>
        <taxon>Tracheophyta</taxon>
        <taxon>Lycopodiopsida</taxon>
        <taxon>Selaginellales</taxon>
        <taxon>Selaginellaceae</taxon>
        <taxon>Selaginella</taxon>
    </lineage>
</organism>
<dbReference type="Gene3D" id="3.40.50.300">
    <property type="entry name" value="P-loop containing nucleotide triphosphate hydrolases"/>
    <property type="match status" value="1"/>
</dbReference>
<dbReference type="GO" id="GO:0017111">
    <property type="term" value="F:ribonucleoside triphosphate phosphatase activity"/>
    <property type="evidence" value="ECO:0007669"/>
    <property type="project" value="InterPro"/>
</dbReference>
<reference evidence="5 6" key="1">
    <citation type="journal article" date="2011" name="Science">
        <title>The Selaginella genome identifies genetic changes associated with the evolution of vascular plants.</title>
        <authorList>
            <person name="Banks J.A."/>
            <person name="Nishiyama T."/>
            <person name="Hasebe M."/>
            <person name="Bowman J.L."/>
            <person name="Gribskov M."/>
            <person name="dePamphilis C."/>
            <person name="Albert V.A."/>
            <person name="Aono N."/>
            <person name="Aoyama T."/>
            <person name="Ambrose B.A."/>
            <person name="Ashton N.W."/>
            <person name="Axtell M.J."/>
            <person name="Barker E."/>
            <person name="Barker M.S."/>
            <person name="Bennetzen J.L."/>
            <person name="Bonawitz N.D."/>
            <person name="Chapple C."/>
            <person name="Cheng C."/>
            <person name="Correa L.G."/>
            <person name="Dacre M."/>
            <person name="DeBarry J."/>
            <person name="Dreyer I."/>
            <person name="Elias M."/>
            <person name="Engstrom E.M."/>
            <person name="Estelle M."/>
            <person name="Feng L."/>
            <person name="Finet C."/>
            <person name="Floyd S.K."/>
            <person name="Frommer W.B."/>
            <person name="Fujita T."/>
            <person name="Gramzow L."/>
            <person name="Gutensohn M."/>
            <person name="Harholt J."/>
            <person name="Hattori M."/>
            <person name="Heyl A."/>
            <person name="Hirai T."/>
            <person name="Hiwatashi Y."/>
            <person name="Ishikawa M."/>
            <person name="Iwata M."/>
            <person name="Karol K.G."/>
            <person name="Koehler B."/>
            <person name="Kolukisaoglu U."/>
            <person name="Kubo M."/>
            <person name="Kurata T."/>
            <person name="Lalonde S."/>
            <person name="Li K."/>
            <person name="Li Y."/>
            <person name="Litt A."/>
            <person name="Lyons E."/>
            <person name="Manning G."/>
            <person name="Maruyama T."/>
            <person name="Michael T.P."/>
            <person name="Mikami K."/>
            <person name="Miyazaki S."/>
            <person name="Morinaga S."/>
            <person name="Murata T."/>
            <person name="Mueller-Roeber B."/>
            <person name="Nelson D.R."/>
            <person name="Obara M."/>
            <person name="Oguri Y."/>
            <person name="Olmstead R.G."/>
            <person name="Onodera N."/>
            <person name="Petersen B.L."/>
            <person name="Pils B."/>
            <person name="Prigge M."/>
            <person name="Rensing S.A."/>
            <person name="Riano-Pachon D.M."/>
            <person name="Roberts A.W."/>
            <person name="Sato Y."/>
            <person name="Scheller H.V."/>
            <person name="Schulz B."/>
            <person name="Schulz C."/>
            <person name="Shakirov E.V."/>
            <person name="Shibagaki N."/>
            <person name="Shinohara N."/>
            <person name="Shippen D.E."/>
            <person name="Soerensen I."/>
            <person name="Sotooka R."/>
            <person name="Sugimoto N."/>
            <person name="Sugita M."/>
            <person name="Sumikawa N."/>
            <person name="Tanurdzic M."/>
            <person name="Theissen G."/>
            <person name="Ulvskov P."/>
            <person name="Wakazuki S."/>
            <person name="Weng J.K."/>
            <person name="Willats W.W."/>
            <person name="Wipf D."/>
            <person name="Wolf P.G."/>
            <person name="Yang L."/>
            <person name="Zimmer A.D."/>
            <person name="Zhu Q."/>
            <person name="Mitros T."/>
            <person name="Hellsten U."/>
            <person name="Loque D."/>
            <person name="Otillar R."/>
            <person name="Salamov A."/>
            <person name="Schmutz J."/>
            <person name="Shapiro H."/>
            <person name="Lindquist E."/>
            <person name="Lucas S."/>
            <person name="Rokhsar D."/>
            <person name="Grigoriev I.V."/>
        </authorList>
    </citation>
    <scope>NUCLEOTIDE SEQUENCE [LARGE SCALE GENOMIC DNA]</scope>
</reference>
<protein>
    <recommendedName>
        <fullName evidence="7">AAA+ ATPase domain-containing protein</fullName>
    </recommendedName>
</protein>
<dbReference type="InParanoid" id="D8T2Q2"/>
<dbReference type="FunCoup" id="D8T2Q2">
    <property type="interactions" value="2072"/>
</dbReference>
<feature type="non-terminal residue" evidence="5">
    <location>
        <position position="133"/>
    </location>
</feature>
<dbReference type="PANTHER" id="PTHR43146">
    <property type="entry name" value="CANCER-RELATED NUCLEOSIDE-TRIPHOSPHATASE"/>
    <property type="match status" value="1"/>
</dbReference>
<dbReference type="HOGENOM" id="CLU_103145_0_0_1"/>